<dbReference type="NCBIfam" id="TIGR01133">
    <property type="entry name" value="murG"/>
    <property type="match status" value="1"/>
</dbReference>
<evidence type="ECO:0000259" key="11">
    <source>
        <dbReference type="Pfam" id="PF03033"/>
    </source>
</evidence>
<keyword evidence="3 10" id="KW-0328">Glycosyltransferase</keyword>
<dbReference type="UniPathway" id="UPA00219"/>
<comment type="similarity">
    <text evidence="10">Belongs to the glycosyltransferase 28 family. MurG subfamily.</text>
</comment>
<dbReference type="Pfam" id="PF04101">
    <property type="entry name" value="Glyco_tran_28_C"/>
    <property type="match status" value="1"/>
</dbReference>
<feature type="binding site" evidence="10">
    <location>
        <position position="192"/>
    </location>
    <ligand>
        <name>UDP-N-acetyl-alpha-D-glucosamine</name>
        <dbReference type="ChEBI" id="CHEBI:57705"/>
    </ligand>
</feature>
<accession>A0A371X169</accession>
<feature type="binding site" evidence="10">
    <location>
        <position position="122"/>
    </location>
    <ligand>
        <name>UDP-N-acetyl-alpha-D-glucosamine</name>
        <dbReference type="ChEBI" id="CHEBI:57705"/>
    </ligand>
</feature>
<keyword evidence="4 10" id="KW-0808">Transferase</keyword>
<dbReference type="InterPro" id="IPR007235">
    <property type="entry name" value="Glyco_trans_28_C"/>
</dbReference>
<sequence length="363" mass="38891">MSTVLLSAGGTGGHLFPAEALAQELAARGHSVHLATDDRAGRFIDSFPGEAVHVIQSATFASRNPVAVLKTLLTLWRGFREAGRLVRRIRPDVVVGFGGYPTVPPLMAAFRAGRPTLIHEQNAVMGRANKFLARRVTKIAVGIPQVDAEQAIADKTTVTGNPVRGPVLKAAETPYRVPSVDEPFELVVFGGSQGAKYFGEVVPKAMERMPDALRRRLRVTQQARPEDADQVKAYYAERGIPAEVSPFFNDMASRIANAQLVICRSGASTVSEIAVIGRPAVLVPYPYALDHDQAANAARLEAENGAMVVRQDDLSPENLAGIIEEIANNPERASAMAAAAKRTGVPDAAFLLADLVESMPRSV</sequence>
<dbReference type="CDD" id="cd03785">
    <property type="entry name" value="GT28_MurG"/>
    <property type="match status" value="1"/>
</dbReference>
<protein>
    <recommendedName>
        <fullName evidence="10">UDP-N-acetylglucosamine--N-acetylmuramyl-(pentapeptide) pyrophosphoryl-undecaprenol N-acetylglucosamine transferase</fullName>
        <ecNumber evidence="10">2.4.1.227</ecNumber>
    </recommendedName>
    <alternativeName>
        <fullName evidence="10">Undecaprenyl-PP-MurNAc-pentapeptide-UDPGlcNAc GlcNAc transferase</fullName>
    </alternativeName>
</protein>
<organism evidence="13 14">
    <name type="scientific">Fulvimarina endophytica</name>
    <dbReference type="NCBI Taxonomy" id="2293836"/>
    <lineage>
        <taxon>Bacteria</taxon>
        <taxon>Pseudomonadati</taxon>
        <taxon>Pseudomonadota</taxon>
        <taxon>Alphaproteobacteria</taxon>
        <taxon>Hyphomicrobiales</taxon>
        <taxon>Aurantimonadaceae</taxon>
        <taxon>Fulvimarina</taxon>
    </lineage>
</organism>
<evidence type="ECO:0000313" key="14">
    <source>
        <dbReference type="Proteomes" id="UP000264310"/>
    </source>
</evidence>
<feature type="domain" description="Glycosyl transferase family 28 C-terminal" evidence="12">
    <location>
        <begin position="186"/>
        <end position="349"/>
    </location>
</feature>
<keyword evidence="9 10" id="KW-0961">Cell wall biogenesis/degradation</keyword>
<evidence type="ECO:0000256" key="2">
    <source>
        <dbReference type="ARBA" id="ARBA00022618"/>
    </source>
</evidence>
<name>A0A371X169_9HYPH</name>
<evidence type="ECO:0000256" key="4">
    <source>
        <dbReference type="ARBA" id="ARBA00022679"/>
    </source>
</evidence>
<reference evidence="13 14" key="1">
    <citation type="submission" date="2018-08" db="EMBL/GenBank/DDBJ databases">
        <title>Fulvimarina sp. 85, whole genome shotgun sequence.</title>
        <authorList>
            <person name="Tuo L."/>
        </authorList>
    </citation>
    <scope>NUCLEOTIDE SEQUENCE [LARGE SCALE GENOMIC DNA]</scope>
    <source>
        <strain evidence="13 14">85</strain>
    </source>
</reference>
<gene>
    <name evidence="10 13" type="primary">murG</name>
    <name evidence="13" type="ORF">DYI37_12490</name>
</gene>
<evidence type="ECO:0000256" key="8">
    <source>
        <dbReference type="ARBA" id="ARBA00023306"/>
    </source>
</evidence>
<dbReference type="Pfam" id="PF03033">
    <property type="entry name" value="Glyco_transf_28"/>
    <property type="match status" value="1"/>
</dbReference>
<dbReference type="GO" id="GO:0051991">
    <property type="term" value="F:UDP-N-acetyl-D-glucosamine:N-acetylmuramoyl-L-alanyl-D-glutamyl-meso-2,6-diaminopimelyl-D-alanyl-D-alanine-diphosphoundecaprenol 4-beta-N-acetylglucosaminlytransferase activity"/>
    <property type="evidence" value="ECO:0007669"/>
    <property type="project" value="RHEA"/>
</dbReference>
<keyword evidence="5 10" id="KW-0133">Cell shape</keyword>
<dbReference type="GO" id="GO:0008360">
    <property type="term" value="P:regulation of cell shape"/>
    <property type="evidence" value="ECO:0007669"/>
    <property type="project" value="UniProtKB-KW"/>
</dbReference>
<evidence type="ECO:0000256" key="1">
    <source>
        <dbReference type="ARBA" id="ARBA00022475"/>
    </source>
</evidence>
<evidence type="ECO:0000313" key="13">
    <source>
        <dbReference type="EMBL" id="RFC62784.1"/>
    </source>
</evidence>
<evidence type="ECO:0000256" key="7">
    <source>
        <dbReference type="ARBA" id="ARBA00023136"/>
    </source>
</evidence>
<dbReference type="Gene3D" id="3.40.50.2000">
    <property type="entry name" value="Glycogen Phosphorylase B"/>
    <property type="match status" value="2"/>
</dbReference>
<dbReference type="Proteomes" id="UP000264310">
    <property type="component" value="Unassembled WGS sequence"/>
</dbReference>
<dbReference type="InterPro" id="IPR006009">
    <property type="entry name" value="GlcNAc_MurG"/>
</dbReference>
<keyword evidence="2 10" id="KW-0132">Cell division</keyword>
<dbReference type="EMBL" id="QURL01000005">
    <property type="protein sequence ID" value="RFC62784.1"/>
    <property type="molecule type" value="Genomic_DNA"/>
</dbReference>
<dbReference type="RefSeq" id="WP_116683599.1">
    <property type="nucleotide sequence ID" value="NZ_QURL01000005.1"/>
</dbReference>
<evidence type="ECO:0000259" key="12">
    <source>
        <dbReference type="Pfam" id="PF04101"/>
    </source>
</evidence>
<feature type="binding site" evidence="10">
    <location>
        <position position="164"/>
    </location>
    <ligand>
        <name>UDP-N-acetyl-alpha-D-glucosamine</name>
        <dbReference type="ChEBI" id="CHEBI:57705"/>
    </ligand>
</feature>
<dbReference type="GO" id="GO:0051301">
    <property type="term" value="P:cell division"/>
    <property type="evidence" value="ECO:0007669"/>
    <property type="project" value="UniProtKB-KW"/>
</dbReference>
<comment type="caution">
    <text evidence="13">The sequence shown here is derived from an EMBL/GenBank/DDBJ whole genome shotgun (WGS) entry which is preliminary data.</text>
</comment>
<feature type="domain" description="Glycosyltransferase family 28 N-terminal" evidence="11">
    <location>
        <begin position="4"/>
        <end position="140"/>
    </location>
</feature>
<dbReference type="EC" id="2.4.1.227" evidence="10"/>
<comment type="catalytic activity">
    <reaction evidence="10">
        <text>di-trans,octa-cis-undecaprenyl diphospho-N-acetyl-alpha-D-muramoyl-L-alanyl-D-glutamyl-meso-2,6-diaminopimeloyl-D-alanyl-D-alanine + UDP-N-acetyl-alpha-D-glucosamine = di-trans,octa-cis-undecaprenyl diphospho-[N-acetyl-alpha-D-glucosaminyl-(1-&gt;4)]-N-acetyl-alpha-D-muramoyl-L-alanyl-D-glutamyl-meso-2,6-diaminopimeloyl-D-alanyl-D-alanine + UDP + H(+)</text>
        <dbReference type="Rhea" id="RHEA:31227"/>
        <dbReference type="ChEBI" id="CHEBI:15378"/>
        <dbReference type="ChEBI" id="CHEBI:57705"/>
        <dbReference type="ChEBI" id="CHEBI:58223"/>
        <dbReference type="ChEBI" id="CHEBI:61387"/>
        <dbReference type="ChEBI" id="CHEBI:61388"/>
        <dbReference type="EC" id="2.4.1.227"/>
    </reaction>
</comment>
<comment type="subcellular location">
    <subcellularLocation>
        <location evidence="10">Cell membrane</location>
        <topology evidence="10">Peripheral membrane protein</topology>
        <orientation evidence="10">Cytoplasmic side</orientation>
    </subcellularLocation>
</comment>
<dbReference type="InterPro" id="IPR004276">
    <property type="entry name" value="GlycoTrans_28_N"/>
</dbReference>
<evidence type="ECO:0000256" key="5">
    <source>
        <dbReference type="ARBA" id="ARBA00022960"/>
    </source>
</evidence>
<dbReference type="OrthoDB" id="9808936at2"/>
<dbReference type="SUPFAM" id="SSF53756">
    <property type="entry name" value="UDP-Glycosyltransferase/glycogen phosphorylase"/>
    <property type="match status" value="1"/>
</dbReference>
<comment type="pathway">
    <text evidence="10">Cell wall biogenesis; peptidoglycan biosynthesis.</text>
</comment>
<dbReference type="HAMAP" id="MF_00033">
    <property type="entry name" value="MurG"/>
    <property type="match status" value="1"/>
</dbReference>
<dbReference type="AlphaFoldDB" id="A0A371X169"/>
<evidence type="ECO:0000256" key="10">
    <source>
        <dbReference type="HAMAP-Rule" id="MF_00033"/>
    </source>
</evidence>
<dbReference type="GO" id="GO:0009252">
    <property type="term" value="P:peptidoglycan biosynthetic process"/>
    <property type="evidence" value="ECO:0007669"/>
    <property type="project" value="UniProtKB-UniRule"/>
</dbReference>
<dbReference type="GO" id="GO:0050511">
    <property type="term" value="F:undecaprenyldiphospho-muramoylpentapeptide beta-N-acetylglucosaminyltransferase activity"/>
    <property type="evidence" value="ECO:0007669"/>
    <property type="project" value="UniProtKB-UniRule"/>
</dbReference>
<evidence type="ECO:0000256" key="3">
    <source>
        <dbReference type="ARBA" id="ARBA00022676"/>
    </source>
</evidence>
<feature type="binding site" evidence="10">
    <location>
        <begin position="11"/>
        <end position="13"/>
    </location>
    <ligand>
        <name>UDP-N-acetyl-alpha-D-glucosamine</name>
        <dbReference type="ChEBI" id="CHEBI:57705"/>
    </ligand>
</feature>
<keyword evidence="6 10" id="KW-0573">Peptidoglycan synthesis</keyword>
<evidence type="ECO:0000256" key="9">
    <source>
        <dbReference type="ARBA" id="ARBA00023316"/>
    </source>
</evidence>
<keyword evidence="1 10" id="KW-1003">Cell membrane</keyword>
<comment type="caution">
    <text evidence="10">Lacks conserved residue(s) required for the propagation of feature annotation.</text>
</comment>
<comment type="function">
    <text evidence="10">Cell wall formation. Catalyzes the transfer of a GlcNAc subunit on undecaprenyl-pyrophosphoryl-MurNAc-pentapeptide (lipid intermediate I) to form undecaprenyl-pyrophosphoryl-MurNAc-(pentapeptide)GlcNAc (lipid intermediate II).</text>
</comment>
<keyword evidence="7 10" id="KW-0472">Membrane</keyword>
<feature type="binding site" evidence="10">
    <location>
        <position position="293"/>
    </location>
    <ligand>
        <name>UDP-N-acetyl-alpha-D-glucosamine</name>
        <dbReference type="ChEBI" id="CHEBI:57705"/>
    </ligand>
</feature>
<evidence type="ECO:0000256" key="6">
    <source>
        <dbReference type="ARBA" id="ARBA00022984"/>
    </source>
</evidence>
<dbReference type="GO" id="GO:0071555">
    <property type="term" value="P:cell wall organization"/>
    <property type="evidence" value="ECO:0007669"/>
    <property type="project" value="UniProtKB-KW"/>
</dbReference>
<dbReference type="GO" id="GO:0005886">
    <property type="term" value="C:plasma membrane"/>
    <property type="evidence" value="ECO:0007669"/>
    <property type="project" value="UniProtKB-SubCell"/>
</dbReference>
<dbReference type="PANTHER" id="PTHR21015:SF22">
    <property type="entry name" value="GLYCOSYLTRANSFERASE"/>
    <property type="match status" value="1"/>
</dbReference>
<dbReference type="PANTHER" id="PTHR21015">
    <property type="entry name" value="UDP-N-ACETYLGLUCOSAMINE--N-ACETYLMURAMYL-(PENTAPEPTIDE) PYROPHOSPHORYL-UNDECAPRENOL N-ACETYLGLUCOSAMINE TRANSFERASE 1"/>
    <property type="match status" value="1"/>
</dbReference>
<keyword evidence="8 10" id="KW-0131">Cell cycle</keyword>
<proteinExistence type="inferred from homology"/>
<keyword evidence="14" id="KW-1185">Reference proteome</keyword>
<dbReference type="GO" id="GO:0005975">
    <property type="term" value="P:carbohydrate metabolic process"/>
    <property type="evidence" value="ECO:0007669"/>
    <property type="project" value="InterPro"/>
</dbReference>